<feature type="compositionally biased region" description="Pro residues" evidence="1">
    <location>
        <begin position="122"/>
        <end position="131"/>
    </location>
</feature>
<evidence type="ECO:0000313" key="3">
    <source>
        <dbReference type="Proteomes" id="UP000318741"/>
    </source>
</evidence>
<dbReference type="AlphaFoldDB" id="A0A517P9U3"/>
<sequence>MPPSPDRRARVVRADALGVRFPPRFAPLALTVAAAATTLCGCGLHRHISPRPDYDLPMGFSGTYRFNLVVAGEVPAGPTDREALSRMGRGPAAAPAGPFAVPLTIEPGGALPPGRRVQQGAGPPPGFPTSGPPGQTAPGDAAPDQTAPEGEVTEPLLPSESASPDANAPPPDDPAALEGPLA</sequence>
<feature type="compositionally biased region" description="Low complexity" evidence="1">
    <location>
        <begin position="88"/>
        <end position="100"/>
    </location>
</feature>
<organism evidence="2 3">
    <name type="scientific">Alienimonas californiensis</name>
    <dbReference type="NCBI Taxonomy" id="2527989"/>
    <lineage>
        <taxon>Bacteria</taxon>
        <taxon>Pseudomonadati</taxon>
        <taxon>Planctomycetota</taxon>
        <taxon>Planctomycetia</taxon>
        <taxon>Planctomycetales</taxon>
        <taxon>Planctomycetaceae</taxon>
        <taxon>Alienimonas</taxon>
    </lineage>
</organism>
<protein>
    <submittedName>
        <fullName evidence="2">Uncharacterized protein</fullName>
    </submittedName>
</protein>
<evidence type="ECO:0000256" key="1">
    <source>
        <dbReference type="SAM" id="MobiDB-lite"/>
    </source>
</evidence>
<name>A0A517P9U3_9PLAN</name>
<dbReference type="Proteomes" id="UP000318741">
    <property type="component" value="Chromosome"/>
</dbReference>
<dbReference type="KEGG" id="acaf:CA12_22440"/>
<proteinExistence type="predicted"/>
<dbReference type="EMBL" id="CP036265">
    <property type="protein sequence ID" value="QDT16146.1"/>
    <property type="molecule type" value="Genomic_DNA"/>
</dbReference>
<gene>
    <name evidence="2" type="ORF">CA12_22440</name>
</gene>
<reference evidence="2 3" key="1">
    <citation type="submission" date="2019-02" db="EMBL/GenBank/DDBJ databases">
        <title>Deep-cultivation of Planctomycetes and their phenomic and genomic characterization uncovers novel biology.</title>
        <authorList>
            <person name="Wiegand S."/>
            <person name="Jogler M."/>
            <person name="Boedeker C."/>
            <person name="Pinto D."/>
            <person name="Vollmers J."/>
            <person name="Rivas-Marin E."/>
            <person name="Kohn T."/>
            <person name="Peeters S.H."/>
            <person name="Heuer A."/>
            <person name="Rast P."/>
            <person name="Oberbeckmann S."/>
            <person name="Bunk B."/>
            <person name="Jeske O."/>
            <person name="Meyerdierks A."/>
            <person name="Storesund J.E."/>
            <person name="Kallscheuer N."/>
            <person name="Luecker S."/>
            <person name="Lage O.M."/>
            <person name="Pohl T."/>
            <person name="Merkel B.J."/>
            <person name="Hornburger P."/>
            <person name="Mueller R.-W."/>
            <person name="Bruemmer F."/>
            <person name="Labrenz M."/>
            <person name="Spormann A.M."/>
            <person name="Op den Camp H."/>
            <person name="Overmann J."/>
            <person name="Amann R."/>
            <person name="Jetten M.S.M."/>
            <person name="Mascher T."/>
            <person name="Medema M.H."/>
            <person name="Devos D.P."/>
            <person name="Kaster A.-K."/>
            <person name="Ovreas L."/>
            <person name="Rohde M."/>
            <person name="Galperin M.Y."/>
            <person name="Jogler C."/>
        </authorList>
    </citation>
    <scope>NUCLEOTIDE SEQUENCE [LARGE SCALE GENOMIC DNA]</scope>
    <source>
        <strain evidence="2 3">CA12</strain>
    </source>
</reference>
<keyword evidence="3" id="KW-1185">Reference proteome</keyword>
<accession>A0A517P9U3</accession>
<feature type="region of interest" description="Disordered" evidence="1">
    <location>
        <begin position="79"/>
        <end position="182"/>
    </location>
</feature>
<evidence type="ECO:0000313" key="2">
    <source>
        <dbReference type="EMBL" id="QDT16146.1"/>
    </source>
</evidence>